<dbReference type="AlphaFoldDB" id="A0A8S4RP38"/>
<feature type="region of interest" description="Disordered" evidence="1">
    <location>
        <begin position="1"/>
        <end position="53"/>
    </location>
</feature>
<sequence length="268" mass="30616">MEADPPMHPYPGEHVEIPQRTQTRKRKRRETQTRKRTQRRENPRLIKKSISDPASANPSIQLIYIHPSLEVASKKYLDTDSGPFVVYVSREVTDPSAGSSIRAIKFGQFLYKNKIKSIVNDGVKSVGRNKMSVEFKCGDAEFKGYIPTFNITRMGLVRGVPVEWHLDEFVESLDLPSGCGEVLKARRLNRKQITEGIVTWVPTQSVVVTFRGQVLPNKIYSYHTSLPVETYYFPSIQCVNCCRFGHTKIQCRSKPRCYKHSIPEILAT</sequence>
<organism evidence="2 3">
    <name type="scientific">Pararge aegeria aegeria</name>
    <dbReference type="NCBI Taxonomy" id="348720"/>
    <lineage>
        <taxon>Eukaryota</taxon>
        <taxon>Metazoa</taxon>
        <taxon>Ecdysozoa</taxon>
        <taxon>Arthropoda</taxon>
        <taxon>Hexapoda</taxon>
        <taxon>Insecta</taxon>
        <taxon>Pterygota</taxon>
        <taxon>Neoptera</taxon>
        <taxon>Endopterygota</taxon>
        <taxon>Lepidoptera</taxon>
        <taxon>Glossata</taxon>
        <taxon>Ditrysia</taxon>
        <taxon>Papilionoidea</taxon>
        <taxon>Nymphalidae</taxon>
        <taxon>Satyrinae</taxon>
        <taxon>Satyrini</taxon>
        <taxon>Parargina</taxon>
        <taxon>Pararge</taxon>
    </lineage>
</organism>
<feature type="compositionally biased region" description="Basic residues" evidence="1">
    <location>
        <begin position="22"/>
        <end position="38"/>
    </location>
</feature>
<gene>
    <name evidence="2" type="primary">jg23693</name>
    <name evidence="2" type="ORF">PAEG_LOCUS15652</name>
</gene>
<protein>
    <submittedName>
        <fullName evidence="2">Jg23693 protein</fullName>
    </submittedName>
</protein>
<comment type="caution">
    <text evidence="2">The sequence shown here is derived from an EMBL/GenBank/DDBJ whole genome shotgun (WGS) entry which is preliminary data.</text>
</comment>
<keyword evidence="3" id="KW-1185">Reference proteome</keyword>
<reference evidence="2" key="1">
    <citation type="submission" date="2022-03" db="EMBL/GenBank/DDBJ databases">
        <authorList>
            <person name="Lindestad O."/>
        </authorList>
    </citation>
    <scope>NUCLEOTIDE SEQUENCE</scope>
</reference>
<dbReference type="Proteomes" id="UP000838756">
    <property type="component" value="Unassembled WGS sequence"/>
</dbReference>
<dbReference type="EMBL" id="CAKXAJ010025365">
    <property type="protein sequence ID" value="CAH2238588.1"/>
    <property type="molecule type" value="Genomic_DNA"/>
</dbReference>
<dbReference type="OrthoDB" id="6931295at2759"/>
<accession>A0A8S4RP38</accession>
<proteinExistence type="predicted"/>
<evidence type="ECO:0000313" key="2">
    <source>
        <dbReference type="EMBL" id="CAH2238588.1"/>
    </source>
</evidence>
<evidence type="ECO:0000256" key="1">
    <source>
        <dbReference type="SAM" id="MobiDB-lite"/>
    </source>
</evidence>
<name>A0A8S4RP38_9NEOP</name>
<evidence type="ECO:0000313" key="3">
    <source>
        <dbReference type="Proteomes" id="UP000838756"/>
    </source>
</evidence>